<comment type="function">
    <text evidence="3">Nucleoside triphosphate pyrophosphatase. May have a dual role in cell division arrest and in preventing the incorporation of modified nucleotides into cellular nucleic acids.</text>
</comment>
<keyword evidence="2 3" id="KW-0378">Hydrolase</keyword>
<dbReference type="EMBL" id="CP097095">
    <property type="protein sequence ID" value="UQF80148.1"/>
    <property type="molecule type" value="Genomic_DNA"/>
</dbReference>
<comment type="caution">
    <text evidence="3">Lacks conserved residue(s) required for the propagation of feature annotation.</text>
</comment>
<accession>A0A9E7D725</accession>
<comment type="cofactor">
    <cofactor evidence="1 3">
        <name>a divalent metal cation</name>
        <dbReference type="ChEBI" id="CHEBI:60240"/>
    </cofactor>
</comment>
<comment type="similarity">
    <text evidence="3">Belongs to the Maf family.</text>
</comment>
<sequence>MIVLASKSSGRLATLRAAGIEPQVAVSEVDERAVEQQVRSAQPDCGPQVVVQALALAKAQAVAHQLGRSGQVAGWRYVVGCDSMLLIDGQLVGKPASADDAVERWRSMRGRSATLFTGHAVIALSPTKGYSPDSPQAQGVSRAVINFAEVSDKEIAAYVASGEPMYCAGAFTIDGLGGAFIESIEGDPHGVVGLSLPLLRRLLAQLGVTWTDLWQS</sequence>
<keyword evidence="3" id="KW-0963">Cytoplasm</keyword>
<dbReference type="GO" id="GO:0009117">
    <property type="term" value="P:nucleotide metabolic process"/>
    <property type="evidence" value="ECO:0007669"/>
    <property type="project" value="UniProtKB-KW"/>
</dbReference>
<dbReference type="AlphaFoldDB" id="A0A9E7D725"/>
<dbReference type="EC" id="3.6.1.9" evidence="3"/>
<feature type="active site" description="Proton acceptor" evidence="3">
    <location>
        <position position="82"/>
    </location>
</feature>
<dbReference type="Pfam" id="PF02545">
    <property type="entry name" value="Maf"/>
    <property type="match status" value="1"/>
</dbReference>
<dbReference type="GO" id="GO:0005737">
    <property type="term" value="C:cytoplasm"/>
    <property type="evidence" value="ECO:0007669"/>
    <property type="project" value="UniProtKB-SubCell"/>
</dbReference>
<evidence type="ECO:0000256" key="2">
    <source>
        <dbReference type="ARBA" id="ARBA00022801"/>
    </source>
</evidence>
<comment type="subcellular location">
    <subcellularLocation>
        <location evidence="3">Cytoplasm</location>
    </subcellularLocation>
</comment>
<protein>
    <recommendedName>
        <fullName evidence="3">Nucleoside triphosphate pyrophosphatase</fullName>
        <ecNumber evidence="3">3.6.1.9</ecNumber>
    </recommendedName>
    <alternativeName>
        <fullName evidence="3">Nucleotide pyrophosphatase</fullName>
        <shortName evidence="3">Nucleotide PPase</shortName>
    </alternativeName>
</protein>
<evidence type="ECO:0000313" key="5">
    <source>
        <dbReference type="Proteomes" id="UP000830236"/>
    </source>
</evidence>
<dbReference type="NCBIfam" id="TIGR00172">
    <property type="entry name" value="maf"/>
    <property type="match status" value="1"/>
</dbReference>
<keyword evidence="3" id="KW-0546">Nucleotide metabolism</keyword>
<proteinExistence type="inferred from homology"/>
<dbReference type="InterPro" id="IPR029001">
    <property type="entry name" value="ITPase-like_fam"/>
</dbReference>
<dbReference type="PANTHER" id="PTHR43213">
    <property type="entry name" value="BIFUNCTIONAL DTTP/UTP PYROPHOSPHATASE/METHYLTRANSFERASE PROTEIN-RELATED"/>
    <property type="match status" value="1"/>
</dbReference>
<dbReference type="GO" id="GO:0047429">
    <property type="term" value="F:nucleoside triphosphate diphosphatase activity"/>
    <property type="evidence" value="ECO:0007669"/>
    <property type="project" value="UniProtKB-EC"/>
</dbReference>
<comment type="catalytic activity">
    <reaction evidence="3">
        <text>a 2'-deoxyribonucleoside 5'-triphosphate + H2O = a 2'-deoxyribonucleoside 5'-phosphate + diphosphate + H(+)</text>
        <dbReference type="Rhea" id="RHEA:44644"/>
        <dbReference type="ChEBI" id="CHEBI:15377"/>
        <dbReference type="ChEBI" id="CHEBI:15378"/>
        <dbReference type="ChEBI" id="CHEBI:33019"/>
        <dbReference type="ChEBI" id="CHEBI:61560"/>
        <dbReference type="ChEBI" id="CHEBI:65317"/>
        <dbReference type="EC" id="3.6.1.9"/>
    </reaction>
</comment>
<evidence type="ECO:0000256" key="3">
    <source>
        <dbReference type="HAMAP-Rule" id="MF_00528"/>
    </source>
</evidence>
<gene>
    <name evidence="4" type="ORF">M3I41_02395</name>
</gene>
<dbReference type="Proteomes" id="UP000830236">
    <property type="component" value="Chromosome"/>
</dbReference>
<dbReference type="KEGG" id="agh:M3I41_02395"/>
<dbReference type="InterPro" id="IPR003697">
    <property type="entry name" value="Maf-like"/>
</dbReference>
<dbReference type="PANTHER" id="PTHR43213:SF5">
    <property type="entry name" value="BIFUNCTIONAL DTTP_UTP PYROPHOSPHATASE_METHYLTRANSFERASE PROTEIN-RELATED"/>
    <property type="match status" value="1"/>
</dbReference>
<dbReference type="CDD" id="cd00555">
    <property type="entry name" value="Maf"/>
    <property type="match status" value="1"/>
</dbReference>
<organism evidence="4 5">
    <name type="scientific">Actinomyces graevenitzii</name>
    <dbReference type="NCBI Taxonomy" id="55565"/>
    <lineage>
        <taxon>Bacteria</taxon>
        <taxon>Bacillati</taxon>
        <taxon>Actinomycetota</taxon>
        <taxon>Actinomycetes</taxon>
        <taxon>Actinomycetales</taxon>
        <taxon>Actinomycetaceae</taxon>
        <taxon>Actinomyces</taxon>
    </lineage>
</organism>
<name>A0A9E7D725_9ACTO</name>
<dbReference type="HAMAP" id="MF_00528">
    <property type="entry name" value="Maf"/>
    <property type="match status" value="1"/>
</dbReference>
<evidence type="ECO:0000256" key="1">
    <source>
        <dbReference type="ARBA" id="ARBA00001968"/>
    </source>
</evidence>
<comment type="catalytic activity">
    <reaction evidence="3">
        <text>a ribonucleoside 5'-triphosphate + H2O = a ribonucleoside 5'-phosphate + diphosphate + H(+)</text>
        <dbReference type="Rhea" id="RHEA:23996"/>
        <dbReference type="ChEBI" id="CHEBI:15377"/>
        <dbReference type="ChEBI" id="CHEBI:15378"/>
        <dbReference type="ChEBI" id="CHEBI:33019"/>
        <dbReference type="ChEBI" id="CHEBI:58043"/>
        <dbReference type="ChEBI" id="CHEBI:61557"/>
        <dbReference type="EC" id="3.6.1.9"/>
    </reaction>
</comment>
<evidence type="ECO:0000313" key="4">
    <source>
        <dbReference type="EMBL" id="UQF80148.1"/>
    </source>
</evidence>
<reference evidence="4" key="1">
    <citation type="submission" date="2022-05" db="EMBL/GenBank/DDBJ databases">
        <title>Using nanopore sequencing to obtain complete genomes from saliva samples.</title>
        <authorList>
            <person name="Baker J.L."/>
        </authorList>
    </citation>
    <scope>NUCLEOTIDE SEQUENCE</scope>
    <source>
        <strain evidence="4">JCVI-JB-Ag32</strain>
    </source>
</reference>
<dbReference type="SUPFAM" id="SSF52972">
    <property type="entry name" value="ITPase-like"/>
    <property type="match status" value="1"/>
</dbReference>
<dbReference type="PIRSF" id="PIRSF006305">
    <property type="entry name" value="Maf"/>
    <property type="match status" value="1"/>
</dbReference>
<dbReference type="Gene3D" id="3.90.950.10">
    <property type="match status" value="1"/>
</dbReference>